<protein>
    <recommendedName>
        <fullName evidence="11">Cell cycle regulator Mat89Bb</fullName>
    </recommendedName>
</protein>
<keyword evidence="4" id="KW-0132">Cell division</keyword>
<dbReference type="GO" id="GO:0007346">
    <property type="term" value="P:regulation of mitotic cell cycle"/>
    <property type="evidence" value="ECO:0007669"/>
    <property type="project" value="TreeGrafter"/>
</dbReference>
<dbReference type="GO" id="GO:0051301">
    <property type="term" value="P:cell division"/>
    <property type="evidence" value="ECO:0007669"/>
    <property type="project" value="UniProtKB-KW"/>
</dbReference>
<sequence length="332" mass="36983">MSFPHSHKTVIVLDRSPHFLRSSKQNVEFDVFTKSRVPGIIPLAPIVKSLWTCNVEAAIEYCRIVYDIYPQNKLIQLVLSDTVATTVNSWEQQEQNIQKLMLTLARQGPPSQASARSDENNIIYGLTEAVELLCQPTSTQHARRTTLSDSPLSVANRGRIICLTSLKSESHIHMIEECMQDVLTQHNSLAASTDNLMPLSHLELVLVHVVPVSHESAISHKPGREISSHLWSEVHVSQSGRFIATKMVELSMQHFKLSCTTVTGIPMKEEQNASSSANYDVELLHSRQTHLEVSRTGVGAVEGMIMPSKEGLFIDTVTLKWCTPRTNAVGKE</sequence>
<evidence type="ECO:0000256" key="4">
    <source>
        <dbReference type="ARBA" id="ARBA00022618"/>
    </source>
</evidence>
<dbReference type="GO" id="GO:0051642">
    <property type="term" value="P:centrosome localization"/>
    <property type="evidence" value="ECO:0007669"/>
    <property type="project" value="TreeGrafter"/>
</dbReference>
<comment type="subcellular location">
    <subcellularLocation>
        <location evidence="2">Cytoplasm</location>
    </subcellularLocation>
    <subcellularLocation>
        <location evidence="1">Nucleus</location>
    </subcellularLocation>
</comment>
<keyword evidence="5" id="KW-0498">Mitosis</keyword>
<dbReference type="GO" id="GO:0032039">
    <property type="term" value="C:integrator complex"/>
    <property type="evidence" value="ECO:0007669"/>
    <property type="project" value="TreeGrafter"/>
</dbReference>
<evidence type="ECO:0000313" key="9">
    <source>
        <dbReference type="EMBL" id="KAK2176786.1"/>
    </source>
</evidence>
<keyword evidence="3" id="KW-0963">Cytoplasm</keyword>
<evidence type="ECO:0000256" key="7">
    <source>
        <dbReference type="ARBA" id="ARBA00023306"/>
    </source>
</evidence>
<keyword evidence="10" id="KW-1185">Reference proteome</keyword>
<evidence type="ECO:0000313" key="10">
    <source>
        <dbReference type="Proteomes" id="UP001209878"/>
    </source>
</evidence>
<dbReference type="Pfam" id="PF10221">
    <property type="entry name" value="Mat89Bb"/>
    <property type="match status" value="1"/>
</dbReference>
<reference evidence="9" key="1">
    <citation type="journal article" date="2023" name="Mol. Biol. Evol.">
        <title>Third-Generation Sequencing Reveals the Adaptive Role of the Epigenome in Three Deep-Sea Polychaetes.</title>
        <authorList>
            <person name="Perez M."/>
            <person name="Aroh O."/>
            <person name="Sun Y."/>
            <person name="Lan Y."/>
            <person name="Juniper S.K."/>
            <person name="Young C.R."/>
            <person name="Angers B."/>
            <person name="Qian P.Y."/>
        </authorList>
    </citation>
    <scope>NUCLEOTIDE SEQUENCE</scope>
    <source>
        <strain evidence="9">R07B-5</strain>
    </source>
</reference>
<evidence type="ECO:0000256" key="3">
    <source>
        <dbReference type="ARBA" id="ARBA00022490"/>
    </source>
</evidence>
<organism evidence="9 10">
    <name type="scientific">Ridgeia piscesae</name>
    <name type="common">Tubeworm</name>
    <dbReference type="NCBI Taxonomy" id="27915"/>
    <lineage>
        <taxon>Eukaryota</taxon>
        <taxon>Metazoa</taxon>
        <taxon>Spiralia</taxon>
        <taxon>Lophotrochozoa</taxon>
        <taxon>Annelida</taxon>
        <taxon>Polychaeta</taxon>
        <taxon>Sedentaria</taxon>
        <taxon>Canalipalpata</taxon>
        <taxon>Sabellida</taxon>
        <taxon>Siboglinidae</taxon>
        <taxon>Ridgeia</taxon>
    </lineage>
</organism>
<keyword evidence="7" id="KW-0131">Cell cycle</keyword>
<keyword evidence="6" id="KW-0539">Nucleus</keyword>
<evidence type="ECO:0000256" key="2">
    <source>
        <dbReference type="ARBA" id="ARBA00004496"/>
    </source>
</evidence>
<dbReference type="Proteomes" id="UP001209878">
    <property type="component" value="Unassembled WGS sequence"/>
</dbReference>
<dbReference type="EMBL" id="JAODUO010000640">
    <property type="protein sequence ID" value="KAK2176786.1"/>
    <property type="molecule type" value="Genomic_DNA"/>
</dbReference>
<dbReference type="InterPro" id="IPR019355">
    <property type="entry name" value="Cell_cycle_regulator_Mat89Bb"/>
</dbReference>
<comment type="caution">
    <text evidence="9">The sequence shown here is derived from an EMBL/GenBank/DDBJ whole genome shotgun (WGS) entry which is preliminary data.</text>
</comment>
<evidence type="ECO:0000256" key="5">
    <source>
        <dbReference type="ARBA" id="ARBA00022776"/>
    </source>
</evidence>
<evidence type="ECO:0000256" key="1">
    <source>
        <dbReference type="ARBA" id="ARBA00004123"/>
    </source>
</evidence>
<dbReference type="GO" id="GO:0005737">
    <property type="term" value="C:cytoplasm"/>
    <property type="evidence" value="ECO:0007669"/>
    <property type="project" value="UniProtKB-SubCell"/>
</dbReference>
<evidence type="ECO:0008006" key="11">
    <source>
        <dbReference type="Google" id="ProtNLM"/>
    </source>
</evidence>
<evidence type="ECO:0000256" key="6">
    <source>
        <dbReference type="ARBA" id="ARBA00023242"/>
    </source>
</evidence>
<name>A0AAD9NQF0_RIDPI</name>
<dbReference type="PANTHER" id="PTHR12955:SF1">
    <property type="entry name" value="INTEGRATOR COMPLEX SUBUNIT 13"/>
    <property type="match status" value="1"/>
</dbReference>
<dbReference type="AlphaFoldDB" id="A0AAD9NQF0"/>
<dbReference type="PANTHER" id="PTHR12955">
    <property type="entry name" value="SARCOMA ANTIGEN NY-SAR-95-RELATED"/>
    <property type="match status" value="1"/>
</dbReference>
<accession>A0AAD9NQF0</accession>
<evidence type="ECO:0000256" key="8">
    <source>
        <dbReference type="ARBA" id="ARBA00061603"/>
    </source>
</evidence>
<gene>
    <name evidence="9" type="ORF">NP493_640g02004</name>
</gene>
<comment type="similarity">
    <text evidence="8">Belongs to the Integrator subunit 13 family.</text>
</comment>
<proteinExistence type="inferred from homology"/>